<accession>A0A2Z7C0C3</accession>
<name>A0A2Z7C0C3_9LAMI</name>
<feature type="non-terminal residue" evidence="2">
    <location>
        <position position="1"/>
    </location>
</feature>
<keyword evidence="3" id="KW-1185">Reference proteome</keyword>
<feature type="region of interest" description="Disordered" evidence="1">
    <location>
        <begin position="1"/>
        <end position="54"/>
    </location>
</feature>
<feature type="compositionally biased region" description="Basic and acidic residues" evidence="1">
    <location>
        <begin position="8"/>
        <end position="22"/>
    </location>
</feature>
<reference evidence="2 3" key="1">
    <citation type="journal article" date="2015" name="Proc. Natl. Acad. Sci. U.S.A.">
        <title>The resurrection genome of Boea hygrometrica: A blueprint for survival of dehydration.</title>
        <authorList>
            <person name="Xiao L."/>
            <person name="Yang G."/>
            <person name="Zhang L."/>
            <person name="Yang X."/>
            <person name="Zhao S."/>
            <person name="Ji Z."/>
            <person name="Zhou Q."/>
            <person name="Hu M."/>
            <person name="Wang Y."/>
            <person name="Chen M."/>
            <person name="Xu Y."/>
            <person name="Jin H."/>
            <person name="Xiao X."/>
            <person name="Hu G."/>
            <person name="Bao F."/>
            <person name="Hu Y."/>
            <person name="Wan P."/>
            <person name="Li L."/>
            <person name="Deng X."/>
            <person name="Kuang T."/>
            <person name="Xiang C."/>
            <person name="Zhu J.K."/>
            <person name="Oliver M.J."/>
            <person name="He Y."/>
        </authorList>
    </citation>
    <scope>NUCLEOTIDE SEQUENCE [LARGE SCALE GENOMIC DNA]</scope>
    <source>
        <strain evidence="3">cv. XS01</strain>
    </source>
</reference>
<proteinExistence type="predicted"/>
<sequence>FRANGYSEEEHPAPFLDMKKALMEMSDEDEEAEEEDEEEDASGNEATPPSSPPQ</sequence>
<organism evidence="2 3">
    <name type="scientific">Dorcoceras hygrometricum</name>
    <dbReference type="NCBI Taxonomy" id="472368"/>
    <lineage>
        <taxon>Eukaryota</taxon>
        <taxon>Viridiplantae</taxon>
        <taxon>Streptophyta</taxon>
        <taxon>Embryophyta</taxon>
        <taxon>Tracheophyta</taxon>
        <taxon>Spermatophyta</taxon>
        <taxon>Magnoliopsida</taxon>
        <taxon>eudicotyledons</taxon>
        <taxon>Gunneridae</taxon>
        <taxon>Pentapetalae</taxon>
        <taxon>asterids</taxon>
        <taxon>lamiids</taxon>
        <taxon>Lamiales</taxon>
        <taxon>Gesneriaceae</taxon>
        <taxon>Didymocarpoideae</taxon>
        <taxon>Trichosporeae</taxon>
        <taxon>Loxocarpinae</taxon>
        <taxon>Dorcoceras</taxon>
    </lineage>
</organism>
<evidence type="ECO:0000313" key="2">
    <source>
        <dbReference type="EMBL" id="KZV40199.1"/>
    </source>
</evidence>
<protein>
    <submittedName>
        <fullName evidence="2">Uncharacterized protein</fullName>
    </submittedName>
</protein>
<evidence type="ECO:0000313" key="3">
    <source>
        <dbReference type="Proteomes" id="UP000250235"/>
    </source>
</evidence>
<gene>
    <name evidence="2" type="ORF">F511_05676</name>
</gene>
<dbReference type="Proteomes" id="UP000250235">
    <property type="component" value="Unassembled WGS sequence"/>
</dbReference>
<evidence type="ECO:0000256" key="1">
    <source>
        <dbReference type="SAM" id="MobiDB-lite"/>
    </source>
</evidence>
<feature type="compositionally biased region" description="Acidic residues" evidence="1">
    <location>
        <begin position="25"/>
        <end position="42"/>
    </location>
</feature>
<dbReference type="AlphaFoldDB" id="A0A2Z7C0C3"/>
<dbReference type="EMBL" id="KV000495">
    <property type="protein sequence ID" value="KZV40199.1"/>
    <property type="molecule type" value="Genomic_DNA"/>
</dbReference>